<dbReference type="GO" id="GO:0006529">
    <property type="term" value="P:asparagine biosynthetic process"/>
    <property type="evidence" value="ECO:0007669"/>
    <property type="project" value="InterPro"/>
</dbReference>
<protein>
    <recommendedName>
        <fullName evidence="2">Asparagine synthetase domain-containing protein</fullName>
    </recommendedName>
</protein>
<evidence type="ECO:0000259" key="2">
    <source>
        <dbReference type="Pfam" id="PF00733"/>
    </source>
</evidence>
<feature type="compositionally biased region" description="Basic and acidic residues" evidence="1">
    <location>
        <begin position="50"/>
        <end position="72"/>
    </location>
</feature>
<dbReference type="SUPFAM" id="SSF52402">
    <property type="entry name" value="Adenine nucleotide alpha hydrolases-like"/>
    <property type="match status" value="1"/>
</dbReference>
<dbReference type="InterPro" id="IPR001962">
    <property type="entry name" value="Asn_synthase"/>
</dbReference>
<dbReference type="OrthoDB" id="5933081at2"/>
<dbReference type="AlphaFoldDB" id="A0A5B0BKT1"/>
<name>A0A5B0BKT1_9ACTN</name>
<dbReference type="GO" id="GO:0004066">
    <property type="term" value="F:asparagine synthase (glutamine-hydrolyzing) activity"/>
    <property type="evidence" value="ECO:0007669"/>
    <property type="project" value="InterPro"/>
</dbReference>
<gene>
    <name evidence="3" type="ORF">FGF04_00925</name>
</gene>
<dbReference type="Pfam" id="PF00733">
    <property type="entry name" value="Asn_synthase"/>
    <property type="match status" value="1"/>
</dbReference>
<accession>A0A5B0BKT1</accession>
<reference evidence="3 4" key="1">
    <citation type="submission" date="2019-05" db="EMBL/GenBank/DDBJ databases">
        <authorList>
            <person name="Hariharan J."/>
            <person name="Choudoir M.J."/>
            <person name="Diebold P."/>
            <person name="Panke-Buisse K."/>
            <person name="Buckley D.H."/>
        </authorList>
    </citation>
    <scope>NUCLEOTIDE SEQUENCE [LARGE SCALE GENOMIC DNA]</scope>
    <source>
        <strain evidence="3 4">SUN51</strain>
    </source>
</reference>
<dbReference type="Proteomes" id="UP000324965">
    <property type="component" value="Unassembled WGS sequence"/>
</dbReference>
<feature type="region of interest" description="Disordered" evidence="1">
    <location>
        <begin position="1"/>
        <end position="183"/>
    </location>
</feature>
<evidence type="ECO:0000256" key="1">
    <source>
        <dbReference type="SAM" id="MobiDB-lite"/>
    </source>
</evidence>
<proteinExistence type="predicted"/>
<keyword evidence="4" id="KW-1185">Reference proteome</keyword>
<dbReference type="Gene3D" id="3.40.50.620">
    <property type="entry name" value="HUPs"/>
    <property type="match status" value="1"/>
</dbReference>
<evidence type="ECO:0000313" key="3">
    <source>
        <dbReference type="EMBL" id="KAA0942824.1"/>
    </source>
</evidence>
<evidence type="ECO:0000313" key="4">
    <source>
        <dbReference type="Proteomes" id="UP000324965"/>
    </source>
</evidence>
<comment type="caution">
    <text evidence="3">The sequence shown here is derived from an EMBL/GenBank/DDBJ whole genome shotgun (WGS) entry which is preliminary data.</text>
</comment>
<sequence>MGLDPRGTDTQRVLPGDIVHPSRPPTGPARPSDGVVGPGPGCPRRRRVGAPRDLRGTAHDLLPRRTGLEVDPHASAQEPHRLPHGSPGRGPARAEDADRRLRHSDGVTAAPRISSLRERCSPCSRRPRSRSCSPIRRSARFRAWTCSTPRSRAARTRRPRPTTSDSPRRRAGTTAPGPLPDQEHAVIKMQLTGPIDAGGWQWDGHRWISGRSWIEPFKHSAIEHVMVITPDSRQSCLIVREAATGREPVTTVRRVMSSPGYRRQIEEAGAWPLHAVRVEMAAGHAVRITCGERGVAPLYLRPANGKLTVSWDMLDLTPEADDLDSREVAAMLAYRTRYSTATVFRTIRQLTERSTASWDHTSGLRVDHPVPALHSRPRTLHADADPVAAFSDLLRREITARPLSVDGCAVELSGGMDSAMTALALAETVGPVRTAALTLDGDSGDQQCRRRREIRTRMGLGPDLTVPVSEFGPFHPAGSRARGRPTSPLDGTYSEAMNELYSRLSSAGARWVFTGVGGDELCFQRPEERVLTGDPWNVHPVPGHLGLRARDTLRHIENGLAPASVLHASTLIALAVHSATAMRHGLWPISPLATPLVLRLGESLPLTWRRRKRLMRLRLERAGCSPEVVDPPLPENFAATCEAAMLRNGLPLLSQWLPESILVRQGLLDSVALSTECATVATTGCGASELYRPLAMEAVLRSLAVPRALTP</sequence>
<feature type="domain" description="Asparagine synthetase" evidence="2">
    <location>
        <begin position="392"/>
        <end position="524"/>
    </location>
</feature>
<dbReference type="EMBL" id="VDFC01000004">
    <property type="protein sequence ID" value="KAA0942824.1"/>
    <property type="molecule type" value="Genomic_DNA"/>
</dbReference>
<feature type="compositionally biased region" description="Basic and acidic residues" evidence="1">
    <location>
        <begin position="92"/>
        <end position="105"/>
    </location>
</feature>
<dbReference type="InterPro" id="IPR014729">
    <property type="entry name" value="Rossmann-like_a/b/a_fold"/>
</dbReference>
<organism evidence="3 4">
    <name type="scientific">Streptomyces apricus</name>
    <dbReference type="NCBI Taxonomy" id="1828112"/>
    <lineage>
        <taxon>Bacteria</taxon>
        <taxon>Bacillati</taxon>
        <taxon>Actinomycetota</taxon>
        <taxon>Actinomycetes</taxon>
        <taxon>Kitasatosporales</taxon>
        <taxon>Streptomycetaceae</taxon>
        <taxon>Streptomyces</taxon>
    </lineage>
</organism>